<evidence type="ECO:0000256" key="7">
    <source>
        <dbReference type="ARBA" id="ARBA00023053"/>
    </source>
</evidence>
<dbReference type="EMBL" id="BPLQ01009014">
    <property type="protein sequence ID" value="GIY40843.1"/>
    <property type="molecule type" value="Genomic_DNA"/>
</dbReference>
<dbReference type="GO" id="GO:0005886">
    <property type="term" value="C:plasma membrane"/>
    <property type="evidence" value="ECO:0007669"/>
    <property type="project" value="TreeGrafter"/>
</dbReference>
<organism evidence="12 13">
    <name type="scientific">Caerostris darwini</name>
    <dbReference type="NCBI Taxonomy" id="1538125"/>
    <lineage>
        <taxon>Eukaryota</taxon>
        <taxon>Metazoa</taxon>
        <taxon>Ecdysozoa</taxon>
        <taxon>Arthropoda</taxon>
        <taxon>Chelicerata</taxon>
        <taxon>Arachnida</taxon>
        <taxon>Araneae</taxon>
        <taxon>Araneomorphae</taxon>
        <taxon>Entelegynae</taxon>
        <taxon>Araneoidea</taxon>
        <taxon>Araneidae</taxon>
        <taxon>Caerostris</taxon>
    </lineage>
</organism>
<dbReference type="InterPro" id="IPR001873">
    <property type="entry name" value="ENaC"/>
</dbReference>
<comment type="similarity">
    <text evidence="2">Belongs to the amiloride-sensitive sodium channel (TC 1.A.6) family.</text>
</comment>
<keyword evidence="7" id="KW-0915">Sodium</keyword>
<gene>
    <name evidence="12" type="primary">AVEN_62398_1</name>
    <name evidence="12" type="ORF">CDAR_367791</name>
</gene>
<evidence type="ECO:0000256" key="5">
    <source>
        <dbReference type="ARBA" id="ARBA00022692"/>
    </source>
</evidence>
<keyword evidence="10" id="KW-0739">Sodium transport</keyword>
<keyword evidence="11" id="KW-0407">Ion channel</keyword>
<evidence type="ECO:0000256" key="3">
    <source>
        <dbReference type="ARBA" id="ARBA00022448"/>
    </source>
</evidence>
<keyword evidence="4" id="KW-0894">Sodium channel</keyword>
<dbReference type="GO" id="GO:0015280">
    <property type="term" value="F:ligand-gated sodium channel activity"/>
    <property type="evidence" value="ECO:0007669"/>
    <property type="project" value="TreeGrafter"/>
</dbReference>
<keyword evidence="9" id="KW-0472">Membrane</keyword>
<evidence type="ECO:0000256" key="9">
    <source>
        <dbReference type="ARBA" id="ARBA00023136"/>
    </source>
</evidence>
<evidence type="ECO:0000256" key="1">
    <source>
        <dbReference type="ARBA" id="ARBA00004141"/>
    </source>
</evidence>
<dbReference type="Proteomes" id="UP001054837">
    <property type="component" value="Unassembled WGS sequence"/>
</dbReference>
<evidence type="ECO:0000256" key="4">
    <source>
        <dbReference type="ARBA" id="ARBA00022461"/>
    </source>
</evidence>
<evidence type="ECO:0000256" key="11">
    <source>
        <dbReference type="ARBA" id="ARBA00023303"/>
    </source>
</evidence>
<evidence type="ECO:0000256" key="6">
    <source>
        <dbReference type="ARBA" id="ARBA00022989"/>
    </source>
</evidence>
<keyword evidence="6" id="KW-1133">Transmembrane helix</keyword>
<dbReference type="AlphaFoldDB" id="A0AAV4T2H6"/>
<comment type="caution">
    <text evidence="12">The sequence shown here is derived from an EMBL/GenBank/DDBJ whole genome shotgun (WGS) entry which is preliminary data.</text>
</comment>
<comment type="subcellular location">
    <subcellularLocation>
        <location evidence="1">Membrane</location>
        <topology evidence="1">Multi-pass membrane protein</topology>
    </subcellularLocation>
</comment>
<sequence length="457" mass="52911">MQGKCCLENHKIRYFHHLLFFPLPAVDGFLQLLSHVSNNHKHRSQEFQNLQKPAITICNHSPFRRSKFCSEYPDYCVKPNRLNEFCQKHPHFCKGNVSNLLIPKLYYHVKGSEKSRIDELIYESYFNLSQEKPYFIQGCTRTQSVKPVLIYDPVLEMHKAPFVKCYSENLHLLSNEYPETEEVVPSNILHMEKEIVFCFDVNAREDDIFYPWTKNYLTFTIHSPFVPPNLVHEGIALQEGYVYVVSVSLEEEHLQPAPYPTNCTDYDVLWEKNNKTGPRSQESIATNGALEVLTVTTHTNLSSPICTSEIRPNGQEAGGSHQINQHSLKRDKRSKMNITVFMQDFEEQDYPDSCDKFHNDIDKCQMNCKPECLGSLRLIVRATGTEVSILSHRPVYGMWEIFSHVGGLVGCWLGISVWTAINFFEDLYKSTLKLAFKMRNRSKRLAKTLISPMLRQV</sequence>
<keyword evidence="3" id="KW-0813">Transport</keyword>
<keyword evidence="8" id="KW-0406">Ion transport</keyword>
<reference evidence="12 13" key="1">
    <citation type="submission" date="2021-06" db="EMBL/GenBank/DDBJ databases">
        <title>Caerostris darwini draft genome.</title>
        <authorList>
            <person name="Kono N."/>
            <person name="Arakawa K."/>
        </authorList>
    </citation>
    <scope>NUCLEOTIDE SEQUENCE [LARGE SCALE GENOMIC DNA]</scope>
</reference>
<protein>
    <submittedName>
        <fullName evidence="12">Uncharacterized protein</fullName>
    </submittedName>
</protein>
<dbReference type="PRINTS" id="PR01078">
    <property type="entry name" value="AMINACHANNEL"/>
</dbReference>
<evidence type="ECO:0000256" key="2">
    <source>
        <dbReference type="ARBA" id="ARBA00007193"/>
    </source>
</evidence>
<name>A0AAV4T2H6_9ARAC</name>
<keyword evidence="5" id="KW-0812">Transmembrane</keyword>
<accession>A0AAV4T2H6</accession>
<evidence type="ECO:0000256" key="8">
    <source>
        <dbReference type="ARBA" id="ARBA00023065"/>
    </source>
</evidence>
<proteinExistence type="inferred from homology"/>
<evidence type="ECO:0000256" key="10">
    <source>
        <dbReference type="ARBA" id="ARBA00023201"/>
    </source>
</evidence>
<dbReference type="Gene3D" id="1.10.287.770">
    <property type="entry name" value="YojJ-like"/>
    <property type="match status" value="1"/>
</dbReference>
<dbReference type="PANTHER" id="PTHR11690">
    <property type="entry name" value="AMILORIDE-SENSITIVE SODIUM CHANNEL-RELATED"/>
    <property type="match status" value="1"/>
</dbReference>
<evidence type="ECO:0000313" key="13">
    <source>
        <dbReference type="Proteomes" id="UP001054837"/>
    </source>
</evidence>
<evidence type="ECO:0000313" key="12">
    <source>
        <dbReference type="EMBL" id="GIY40843.1"/>
    </source>
</evidence>
<keyword evidence="13" id="KW-1185">Reference proteome</keyword>